<evidence type="ECO:0000256" key="1">
    <source>
        <dbReference type="SAM" id="MobiDB-lite"/>
    </source>
</evidence>
<accession>A0A5J4TVM7</accession>
<dbReference type="Proteomes" id="UP000324800">
    <property type="component" value="Unassembled WGS sequence"/>
</dbReference>
<comment type="caution">
    <text evidence="2">The sequence shown here is derived from an EMBL/GenBank/DDBJ whole genome shotgun (WGS) entry which is preliminary data.</text>
</comment>
<protein>
    <submittedName>
        <fullName evidence="2">Uncharacterized protein</fullName>
    </submittedName>
</protein>
<organism evidence="2 3">
    <name type="scientific">Streblomastix strix</name>
    <dbReference type="NCBI Taxonomy" id="222440"/>
    <lineage>
        <taxon>Eukaryota</taxon>
        <taxon>Metamonada</taxon>
        <taxon>Preaxostyla</taxon>
        <taxon>Oxymonadida</taxon>
        <taxon>Streblomastigidae</taxon>
        <taxon>Streblomastix</taxon>
    </lineage>
</organism>
<feature type="region of interest" description="Disordered" evidence="1">
    <location>
        <begin position="52"/>
        <end position="109"/>
    </location>
</feature>
<gene>
    <name evidence="2" type="ORF">EZS28_042500</name>
</gene>
<name>A0A5J4TVM7_9EUKA</name>
<dbReference type="AlphaFoldDB" id="A0A5J4TVM7"/>
<sequence>TPTEVVEDQKAQEDAANAEEVARLLDHFNIGRVNKQPKSSLSLQEVVYNPEEYKQSSGRDMSSSFIPPHQDVPTLGNFRQTESSGVYTMSSADEEHEAPMQKEKETDDS</sequence>
<proteinExistence type="predicted"/>
<feature type="non-terminal residue" evidence="2">
    <location>
        <position position="1"/>
    </location>
</feature>
<feature type="compositionally biased region" description="Basic and acidic residues" evidence="1">
    <location>
        <begin position="97"/>
        <end position="109"/>
    </location>
</feature>
<feature type="compositionally biased region" description="Polar residues" evidence="1">
    <location>
        <begin position="77"/>
        <end position="91"/>
    </location>
</feature>
<reference evidence="2 3" key="1">
    <citation type="submission" date="2019-03" db="EMBL/GenBank/DDBJ databases">
        <title>Single cell metagenomics reveals metabolic interactions within the superorganism composed of flagellate Streblomastix strix and complex community of Bacteroidetes bacteria on its surface.</title>
        <authorList>
            <person name="Treitli S.C."/>
            <person name="Kolisko M."/>
            <person name="Husnik F."/>
            <person name="Keeling P."/>
            <person name="Hampl V."/>
        </authorList>
    </citation>
    <scope>NUCLEOTIDE SEQUENCE [LARGE SCALE GENOMIC DNA]</scope>
    <source>
        <strain evidence="2">ST1C</strain>
    </source>
</reference>
<dbReference type="EMBL" id="SNRW01024821">
    <property type="protein sequence ID" value="KAA6361973.1"/>
    <property type="molecule type" value="Genomic_DNA"/>
</dbReference>
<evidence type="ECO:0000313" key="2">
    <source>
        <dbReference type="EMBL" id="KAA6361973.1"/>
    </source>
</evidence>
<evidence type="ECO:0000313" key="3">
    <source>
        <dbReference type="Proteomes" id="UP000324800"/>
    </source>
</evidence>
<feature type="compositionally biased region" description="Polar residues" evidence="1">
    <location>
        <begin position="55"/>
        <end position="65"/>
    </location>
</feature>